<reference evidence="5" key="1">
    <citation type="submission" date="2025-08" db="UniProtKB">
        <authorList>
            <consortium name="RefSeq"/>
        </authorList>
    </citation>
    <scope>IDENTIFICATION</scope>
    <source>
        <tissue evidence="5">Whole organism</tissue>
    </source>
</reference>
<dbReference type="RefSeq" id="XP_026276221.1">
    <property type="nucleotide sequence ID" value="XM_026420436.2"/>
</dbReference>
<organism evidence="4 5">
    <name type="scientific">Frankliniella occidentalis</name>
    <name type="common">Western flower thrips</name>
    <name type="synonym">Euthrips occidentalis</name>
    <dbReference type="NCBI Taxonomy" id="133901"/>
    <lineage>
        <taxon>Eukaryota</taxon>
        <taxon>Metazoa</taxon>
        <taxon>Ecdysozoa</taxon>
        <taxon>Arthropoda</taxon>
        <taxon>Hexapoda</taxon>
        <taxon>Insecta</taxon>
        <taxon>Pterygota</taxon>
        <taxon>Neoptera</taxon>
        <taxon>Paraneoptera</taxon>
        <taxon>Thysanoptera</taxon>
        <taxon>Terebrantia</taxon>
        <taxon>Thripoidea</taxon>
        <taxon>Thripidae</taxon>
        <taxon>Frankliniella</taxon>
    </lineage>
</organism>
<dbReference type="InterPro" id="IPR001950">
    <property type="entry name" value="SUI1"/>
</dbReference>
<feature type="compositionally biased region" description="Basic and acidic residues" evidence="2">
    <location>
        <begin position="221"/>
        <end position="238"/>
    </location>
</feature>
<dbReference type="CDD" id="cd11608">
    <property type="entry name" value="eIF2D_C"/>
    <property type="match status" value="1"/>
</dbReference>
<dbReference type="InterPro" id="IPR036885">
    <property type="entry name" value="SWIB_MDM2_dom_sf"/>
</dbReference>
<dbReference type="GO" id="GO:0001731">
    <property type="term" value="P:formation of translation preinitiation complex"/>
    <property type="evidence" value="ECO:0007669"/>
    <property type="project" value="InterPro"/>
</dbReference>
<dbReference type="KEGG" id="foc:113205017"/>
<dbReference type="Pfam" id="PF26291">
    <property type="entry name" value="SWIB_eIF2D"/>
    <property type="match status" value="1"/>
</dbReference>
<dbReference type="Proteomes" id="UP000504606">
    <property type="component" value="Unplaced"/>
</dbReference>
<dbReference type="SUPFAM" id="SSF55159">
    <property type="entry name" value="eIF1-like"/>
    <property type="match status" value="1"/>
</dbReference>
<keyword evidence="1" id="KW-0963">Cytoplasm</keyword>
<dbReference type="GO" id="GO:0003743">
    <property type="term" value="F:translation initiation factor activity"/>
    <property type="evidence" value="ECO:0007669"/>
    <property type="project" value="UniProtKB-KW"/>
</dbReference>
<feature type="region of interest" description="Disordered" evidence="2">
    <location>
        <begin position="199"/>
        <end position="253"/>
    </location>
</feature>
<dbReference type="Gene3D" id="3.30.780.10">
    <property type="entry name" value="SUI1-like domain"/>
    <property type="match status" value="1"/>
</dbReference>
<dbReference type="OrthoDB" id="199771at2759"/>
<dbReference type="SUPFAM" id="SSF47592">
    <property type="entry name" value="SWIB/MDM2 domain"/>
    <property type="match status" value="1"/>
</dbReference>
<dbReference type="InterPro" id="IPR036877">
    <property type="entry name" value="SUI1_dom_sf"/>
</dbReference>
<dbReference type="InterPro" id="IPR039759">
    <property type="entry name" value="eIF2D_SUI1"/>
</dbReference>
<dbReference type="InterPro" id="IPR015947">
    <property type="entry name" value="PUA-like_sf"/>
</dbReference>
<keyword evidence="4" id="KW-1185">Reference proteome</keyword>
<dbReference type="CDD" id="cd21156">
    <property type="entry name" value="PUA_eIF2d-like"/>
    <property type="match status" value="1"/>
</dbReference>
<dbReference type="InterPro" id="IPR048247">
    <property type="entry name" value="eIF2D_N"/>
</dbReference>
<dbReference type="Pfam" id="PF17832">
    <property type="entry name" value="Pre-PUA"/>
    <property type="match status" value="1"/>
</dbReference>
<feature type="domain" description="SUI1" evidence="3">
    <location>
        <begin position="517"/>
        <end position="589"/>
    </location>
</feature>
<dbReference type="PANTHER" id="PTHR12217">
    <property type="entry name" value="EUKARYOTIC TRANSLATION INITIATION FACTOR 2D"/>
    <property type="match status" value="1"/>
</dbReference>
<gene>
    <name evidence="5" type="primary">LOC113205017</name>
</gene>
<dbReference type="Gene3D" id="3.10.400.20">
    <property type="match status" value="1"/>
</dbReference>
<keyword evidence="5" id="KW-0648">Protein biosynthesis</keyword>
<feature type="region of interest" description="Disordered" evidence="2">
    <location>
        <begin position="597"/>
        <end position="618"/>
    </location>
</feature>
<evidence type="ECO:0000313" key="4">
    <source>
        <dbReference type="Proteomes" id="UP000504606"/>
    </source>
</evidence>
<dbReference type="InterPro" id="IPR058886">
    <property type="entry name" value="SWIB_eIF2D"/>
</dbReference>
<dbReference type="PROSITE" id="PS50296">
    <property type="entry name" value="SUI1"/>
    <property type="match status" value="1"/>
</dbReference>
<dbReference type="Pfam" id="PF25304">
    <property type="entry name" value="WHD_eIF2D"/>
    <property type="match status" value="1"/>
</dbReference>
<keyword evidence="5" id="KW-0396">Initiation factor</keyword>
<dbReference type="SUPFAM" id="SSF88697">
    <property type="entry name" value="PUA domain-like"/>
    <property type="match status" value="1"/>
</dbReference>
<protein>
    <submittedName>
        <fullName evidence="5">Eukaryotic translation initiation factor 2D</fullName>
    </submittedName>
</protein>
<dbReference type="PROSITE" id="PS50890">
    <property type="entry name" value="PUA"/>
    <property type="match status" value="1"/>
</dbReference>
<dbReference type="CDD" id="cd11610">
    <property type="entry name" value="eIF2D_N"/>
    <property type="match status" value="1"/>
</dbReference>
<evidence type="ECO:0000256" key="2">
    <source>
        <dbReference type="SAM" id="MobiDB-lite"/>
    </source>
</evidence>
<dbReference type="FunFam" id="3.10.400.20:FF:000004">
    <property type="entry name" value="Eukaryotic Initiation Factor"/>
    <property type="match status" value="1"/>
</dbReference>
<feature type="compositionally biased region" description="Acidic residues" evidence="2">
    <location>
        <begin position="239"/>
        <end position="253"/>
    </location>
</feature>
<evidence type="ECO:0000259" key="3">
    <source>
        <dbReference type="PROSITE" id="PS50296"/>
    </source>
</evidence>
<dbReference type="InterPro" id="IPR057429">
    <property type="entry name" value="WH_eIF2D"/>
</dbReference>
<dbReference type="InterPro" id="IPR039757">
    <property type="entry name" value="EIF2D"/>
</dbReference>
<dbReference type="Pfam" id="PF01253">
    <property type="entry name" value="SUI1"/>
    <property type="match status" value="1"/>
</dbReference>
<feature type="compositionally biased region" description="Acidic residues" evidence="2">
    <location>
        <begin position="207"/>
        <end position="220"/>
    </location>
</feature>
<sequence length="618" mass="68095">MFAKPFQVKTNCQLKGSVRKKFRADILKAFPSITEEAFNEYIPNKEPVSLMKIFTHSKDIVHVYSLEKGPIAFERENQLFPALYLLWQFPNLVPSFTTWPPVLQKLKNGADLMLPGVVLPGGISINAYGKLSKGDCVSVNLTTNQAPIAVGVAAHSSHDMYMCGGRGKCVNILHFVGDLLWSQGAKYNIPELGPPPGLSACVFENLSSEDESEDDSEDDESSKTDSDEQSEDDKKTGQSEEEEEIEHENEVEDLTQKLTSLIPNLEEKAASAESNDIIQPLETEAEAMDKLLRFCFLKSLKTSARKVDLPILTSNFYKVHMLSACPPGKSVDLKKSSYKKLSKFLDEIAVEKIISQKELSKGVMSITSINYNHEAVLTFLDLDAVVDVSGQVLPGHSRVGKCMCGQVHAEQMYSVTPSVLPIFSLYSNRLGAELSPASVKKVISDYVNNKNLHIGGDTSKVQCDDVLAKAVLGVLPAEPLVLVWDDLLKRVMARMLDTSSLPPPKIHKEDKGKLTPIDIQTATRTGNKKVTLISNLEIYGVDVAEFAKECQRGVAASTTINPLQGRKGVQLQIQGNQVRFISQLLHDKYKVPLANMRGLDKAPKVKGQKKAPSTKPKK</sequence>
<evidence type="ECO:0000313" key="5">
    <source>
        <dbReference type="RefSeq" id="XP_026276221.1"/>
    </source>
</evidence>
<accession>A0A6J1SC09</accession>
<dbReference type="InterPro" id="IPR041366">
    <property type="entry name" value="Pre-PUA"/>
</dbReference>
<evidence type="ECO:0000256" key="1">
    <source>
        <dbReference type="ARBA" id="ARBA00022490"/>
    </source>
</evidence>
<dbReference type="PANTHER" id="PTHR12217:SF4">
    <property type="entry name" value="EUKARYOTIC TRANSLATION INITIATION FACTOR 2D"/>
    <property type="match status" value="1"/>
</dbReference>
<dbReference type="GO" id="GO:0005737">
    <property type="term" value="C:cytoplasm"/>
    <property type="evidence" value="ECO:0007669"/>
    <property type="project" value="UniProtKB-SubCell"/>
</dbReference>
<dbReference type="GeneID" id="113205017"/>
<dbReference type="NCBIfam" id="TIGR00451">
    <property type="entry name" value="unchar_dom_2"/>
    <property type="match status" value="1"/>
</dbReference>
<dbReference type="GO" id="GO:0003723">
    <property type="term" value="F:RNA binding"/>
    <property type="evidence" value="ECO:0007669"/>
    <property type="project" value="InterPro"/>
</dbReference>
<name>A0A6J1SC09_FRAOC</name>
<dbReference type="Pfam" id="PF26292">
    <property type="entry name" value="PUA_elF2D"/>
    <property type="match status" value="1"/>
</dbReference>
<dbReference type="InterPro" id="IPR004521">
    <property type="entry name" value="Uncharacterised_CHP00451"/>
</dbReference>
<dbReference type="InterPro" id="IPR048248">
    <property type="entry name" value="PUA_eIF2d-like"/>
</dbReference>
<proteinExistence type="predicted"/>
<dbReference type="AlphaFoldDB" id="A0A6J1SC09"/>
<dbReference type="CTD" id="1939"/>